<dbReference type="InterPro" id="IPR007312">
    <property type="entry name" value="Phosphoesterase"/>
</dbReference>
<name>A0ABV0BPC5_9SPHI</name>
<dbReference type="EMBL" id="JBDJNQ010000001">
    <property type="protein sequence ID" value="MEN5376285.1"/>
    <property type="molecule type" value="Genomic_DNA"/>
</dbReference>
<feature type="domain" description="Bacterial phospholipase C C-terminal" evidence="4">
    <location>
        <begin position="626"/>
        <end position="723"/>
    </location>
</feature>
<dbReference type="Pfam" id="PF05506">
    <property type="entry name" value="PLipase_C_C"/>
    <property type="match status" value="2"/>
</dbReference>
<dbReference type="Gene3D" id="3.40.720.10">
    <property type="entry name" value="Alkaline Phosphatase, subunit A"/>
    <property type="match status" value="2"/>
</dbReference>
<dbReference type="InterPro" id="IPR017767">
    <property type="entry name" value="PC-PLC"/>
</dbReference>
<keyword evidence="6" id="KW-1185">Reference proteome</keyword>
<dbReference type="RefSeq" id="WP_346580587.1">
    <property type="nucleotide sequence ID" value="NZ_JBDJLH010000001.1"/>
</dbReference>
<dbReference type="EC" id="3.1.4.3" evidence="2"/>
<evidence type="ECO:0000256" key="3">
    <source>
        <dbReference type="ARBA" id="ARBA00022801"/>
    </source>
</evidence>
<dbReference type="PANTHER" id="PTHR31956">
    <property type="entry name" value="NON-SPECIFIC PHOSPHOLIPASE C4-RELATED"/>
    <property type="match status" value="1"/>
</dbReference>
<organism evidence="5 6">
    <name type="scientific">Sphingobacterium kitahiroshimense</name>
    <dbReference type="NCBI Taxonomy" id="470446"/>
    <lineage>
        <taxon>Bacteria</taxon>
        <taxon>Pseudomonadati</taxon>
        <taxon>Bacteroidota</taxon>
        <taxon>Sphingobacteriia</taxon>
        <taxon>Sphingobacteriales</taxon>
        <taxon>Sphingobacteriaceae</taxon>
        <taxon>Sphingobacterium</taxon>
    </lineage>
</organism>
<feature type="domain" description="Bacterial phospholipase C C-terminal" evidence="4">
    <location>
        <begin position="728"/>
        <end position="812"/>
    </location>
</feature>
<keyword evidence="3" id="KW-0378">Hydrolase</keyword>
<proteinExistence type="inferred from homology"/>
<dbReference type="PANTHER" id="PTHR31956:SF1">
    <property type="entry name" value="NON-SPECIFIC PHOSPHOLIPASE C1"/>
    <property type="match status" value="1"/>
</dbReference>
<evidence type="ECO:0000313" key="5">
    <source>
        <dbReference type="EMBL" id="MEN5376285.1"/>
    </source>
</evidence>
<protein>
    <recommendedName>
        <fullName evidence="2">phospholipase C</fullName>
        <ecNumber evidence="2">3.1.4.3</ecNumber>
    </recommendedName>
</protein>
<dbReference type="Pfam" id="PF04185">
    <property type="entry name" value="Phosphoesterase"/>
    <property type="match status" value="1"/>
</dbReference>
<dbReference type="InterPro" id="IPR017850">
    <property type="entry name" value="Alkaline_phosphatase_core_sf"/>
</dbReference>
<dbReference type="PROSITE" id="PS51318">
    <property type="entry name" value="TAT"/>
    <property type="match status" value="1"/>
</dbReference>
<dbReference type="InterPro" id="IPR006311">
    <property type="entry name" value="TAT_signal"/>
</dbReference>
<evidence type="ECO:0000256" key="1">
    <source>
        <dbReference type="ARBA" id="ARBA00009717"/>
    </source>
</evidence>
<evidence type="ECO:0000256" key="2">
    <source>
        <dbReference type="ARBA" id="ARBA00012018"/>
    </source>
</evidence>
<accession>A0ABV0BPC5</accession>
<dbReference type="Proteomes" id="UP001409291">
    <property type="component" value="Unassembled WGS sequence"/>
</dbReference>
<comment type="caution">
    <text evidence="5">The sequence shown here is derived from an EMBL/GenBank/DDBJ whole genome shotgun (WGS) entry which is preliminary data.</text>
</comment>
<gene>
    <name evidence="5" type="ORF">ABE541_03330</name>
</gene>
<dbReference type="NCBIfam" id="TIGR03396">
    <property type="entry name" value="PC_PLC"/>
    <property type="match status" value="1"/>
</dbReference>
<comment type="similarity">
    <text evidence="1">Belongs to the bacterial phospholipase C family.</text>
</comment>
<dbReference type="InterPro" id="IPR008475">
    <property type="entry name" value="PLipase_C_C"/>
</dbReference>
<sequence>MDNRRDFLKKASLLAGAMGLEWGLPDAIQKAMAIEPLAGSSFLDAEHIVMLMQENRSFDHSFGTLSGVRGYGDPRAIQLPNGNPVWLQSGKDGKTFSPFRLDIKRSKAAWTSYLPHSWENQSAARNQGKHDNWIDAKRSDYKDFRDIPLTMGYYTREDNPFYYAFADAFTICDQNFCSSITGTTTNRHFFWTGTCVPGKGEKPLVRNSDIYFNRWASWKTFPEKLEAAAVSWKVYQNEVSIQSGLQDDGLLGNYTDNNLEWFSQYHIEFKESHLAFLKKRVAELPAEIAGIEKLLQDGQATSVQKEQNKLKQKKEQLLSFEIKLESLTPEAFNKLSPSEQALFRRAFQTNENDPNYREAITVNEQGTDIRVPKGDVLHQFRQDVKLGNLPTVSWLVAPEYFSDHPSAPMYGAWFTSEILNILTENPDVWRKTIFILNYDENDGYFDHVPPFVAPNPADPTSGKVSPGLDISGEYVSLQQELDAGVDKENATEGPVGLGYRVPLVIASPWSKGGWVNSEVFDITSTIQFIEQFVNKKYGKNIHEDNISSWRRAITGDLTSVFRTAVSGNAKKLPFLDRNAQIRAIDEAKKLPLPNNYHQWSEVDIAQLKLHKKSNSLLAKQEKGQRPSNALAYELYVHEKIDKKENKINLKLEAGNSIFGKMALSSPYNVYAGSTYKGCVKFWPFAVLAGESLDFSWNLLDFKDHTYTLTAYGPNGFMRGFKGKDEALEVQSSYELDKGKQATGNLLITLINEGKEALLIEAKDNAYSNWHKKVSLPAGRSITWKIDTHQQSGWYDLSLHVVNTAFERHFAGRVETGKHSKTDPQLS</sequence>
<reference evidence="5 6" key="1">
    <citation type="submission" date="2024-04" db="EMBL/GenBank/DDBJ databases">
        <title>WGS of bacteria from Torrens River.</title>
        <authorList>
            <person name="Wyrsch E.R."/>
            <person name="Drigo B."/>
        </authorList>
    </citation>
    <scope>NUCLEOTIDE SEQUENCE [LARGE SCALE GENOMIC DNA]</scope>
    <source>
        <strain evidence="5 6">TWI391</strain>
    </source>
</reference>
<evidence type="ECO:0000313" key="6">
    <source>
        <dbReference type="Proteomes" id="UP001409291"/>
    </source>
</evidence>
<evidence type="ECO:0000259" key="4">
    <source>
        <dbReference type="Pfam" id="PF05506"/>
    </source>
</evidence>